<evidence type="ECO:0000256" key="15">
    <source>
        <dbReference type="ARBA" id="ARBA00023273"/>
    </source>
</evidence>
<dbReference type="Gene3D" id="1.10.8.710">
    <property type="match status" value="1"/>
</dbReference>
<proteinExistence type="inferred from homology"/>
<dbReference type="InterPro" id="IPR035699">
    <property type="entry name" value="AAA_6"/>
</dbReference>
<dbReference type="InterPro" id="IPR042222">
    <property type="entry name" value="Dynein_2_N"/>
</dbReference>
<keyword evidence="12" id="KW-0969">Cilium</keyword>
<dbReference type="GO" id="GO:0005930">
    <property type="term" value="C:axoneme"/>
    <property type="evidence" value="ECO:0007669"/>
    <property type="project" value="UniProtKB-SubCell"/>
</dbReference>
<evidence type="ECO:0000256" key="3">
    <source>
        <dbReference type="ARBA" id="ARBA00011655"/>
    </source>
</evidence>
<dbReference type="PANTHER" id="PTHR22878:SF70">
    <property type="entry name" value="DYNEIN HEAVY CHAIN 2, AXONEMAL"/>
    <property type="match status" value="1"/>
</dbReference>
<accession>A0A8D2PZW5</accession>
<dbReference type="SMART" id="SM00382">
    <property type="entry name" value="AAA"/>
    <property type="match status" value="3"/>
</dbReference>
<dbReference type="Ensembl" id="ENSZLMT00000020135.1">
    <property type="protein sequence ID" value="ENSZLMP00000019605.1"/>
    <property type="gene ID" value="ENSZLMG00000009837.1"/>
</dbReference>
<dbReference type="Gene3D" id="1.20.1270.280">
    <property type="match status" value="1"/>
</dbReference>
<dbReference type="InterPro" id="IPR043160">
    <property type="entry name" value="Dynein_C_barrel"/>
</dbReference>
<dbReference type="Pfam" id="PF17852">
    <property type="entry name" value="Dynein_AAA_lid"/>
    <property type="match status" value="1"/>
</dbReference>
<keyword evidence="6" id="KW-0677">Repeat</keyword>
<keyword evidence="4" id="KW-0963">Cytoplasm</keyword>
<keyword evidence="9" id="KW-0067">ATP-binding</keyword>
<dbReference type="Pfam" id="PF12774">
    <property type="entry name" value="AAA_6"/>
    <property type="match status" value="1"/>
</dbReference>
<dbReference type="Gene3D" id="1.10.287.2620">
    <property type="match status" value="1"/>
</dbReference>
<comment type="subcellular location">
    <subcellularLocation>
        <location evidence="1">Cytoplasm</location>
        <location evidence="1">Cytoskeleton</location>
        <location evidence="1">Cilium axoneme</location>
    </subcellularLocation>
</comment>
<evidence type="ECO:0000256" key="17">
    <source>
        <dbReference type="ARBA" id="ARBA00069442"/>
    </source>
</evidence>
<dbReference type="InterPro" id="IPR041658">
    <property type="entry name" value="AAA_lid_11"/>
</dbReference>
<dbReference type="Gene3D" id="1.20.140.100">
    <property type="entry name" value="Dynein heavy chain, N-terminal domain 2"/>
    <property type="match status" value="1"/>
</dbReference>
<name>A0A8D2PZW5_ZOSLA</name>
<dbReference type="InterPro" id="IPR024317">
    <property type="entry name" value="Dynein_heavy_chain_D4_dom"/>
</dbReference>
<dbReference type="SUPFAM" id="SSF52540">
    <property type="entry name" value="P-loop containing nucleoside triphosphate hydrolases"/>
    <property type="match status" value="3"/>
</dbReference>
<keyword evidence="20" id="KW-1185">Reference proteome</keyword>
<evidence type="ECO:0000313" key="20">
    <source>
        <dbReference type="Proteomes" id="UP000694401"/>
    </source>
</evidence>
<dbReference type="FunFam" id="3.20.180.20:FF:000003">
    <property type="entry name" value="Dynein heavy chain 12, axonemal"/>
    <property type="match status" value="1"/>
</dbReference>
<dbReference type="FunFam" id="1.20.58.1120:FF:000005">
    <property type="entry name" value="Dynein, axonemal, heavy chain 12"/>
    <property type="match status" value="1"/>
</dbReference>
<dbReference type="FunFam" id="1.20.1270.280:FF:000001">
    <property type="entry name" value="dynein heavy chain 7, axonemal"/>
    <property type="match status" value="1"/>
</dbReference>
<evidence type="ECO:0000256" key="6">
    <source>
        <dbReference type="ARBA" id="ARBA00022737"/>
    </source>
</evidence>
<evidence type="ECO:0000256" key="7">
    <source>
        <dbReference type="ARBA" id="ARBA00022741"/>
    </source>
</evidence>
<evidence type="ECO:0000256" key="10">
    <source>
        <dbReference type="ARBA" id="ARBA00023017"/>
    </source>
</evidence>
<dbReference type="InterPro" id="IPR004273">
    <property type="entry name" value="Dynein_heavy_D6_P-loop"/>
</dbReference>
<dbReference type="Gene3D" id="1.10.8.720">
    <property type="entry name" value="Region D6 of dynein motor"/>
    <property type="match status" value="1"/>
</dbReference>
<dbReference type="Pfam" id="PF08393">
    <property type="entry name" value="DHC_N2"/>
    <property type="match status" value="1"/>
</dbReference>
<evidence type="ECO:0000313" key="19">
    <source>
        <dbReference type="Ensembl" id="ENSZLMP00000019605.1"/>
    </source>
</evidence>
<dbReference type="FunFam" id="3.40.50.300:FF:005585">
    <property type="entry name" value="Predicted protein"/>
    <property type="match status" value="1"/>
</dbReference>
<comment type="similarity">
    <text evidence="2">Belongs to the dynein heavy chain family.</text>
</comment>
<evidence type="ECO:0000256" key="4">
    <source>
        <dbReference type="ARBA" id="ARBA00022490"/>
    </source>
</evidence>
<feature type="domain" description="AAA+ ATPase" evidence="18">
    <location>
        <begin position="1451"/>
        <end position="1605"/>
    </location>
</feature>
<evidence type="ECO:0000256" key="13">
    <source>
        <dbReference type="ARBA" id="ARBA00023175"/>
    </source>
</evidence>
<feature type="domain" description="AAA+ ATPase" evidence="18">
    <location>
        <begin position="1170"/>
        <end position="1309"/>
    </location>
</feature>
<evidence type="ECO:0000256" key="5">
    <source>
        <dbReference type="ARBA" id="ARBA00022701"/>
    </source>
</evidence>
<keyword evidence="8" id="KW-0833">Ubl conjugation pathway</keyword>
<dbReference type="Pfam" id="PF03028">
    <property type="entry name" value="Dynein_heavy"/>
    <property type="match status" value="1"/>
</dbReference>
<dbReference type="GO" id="GO:0003341">
    <property type="term" value="P:cilium movement"/>
    <property type="evidence" value="ECO:0007669"/>
    <property type="project" value="UniProtKB-ARBA"/>
</dbReference>
<dbReference type="FunFam" id="1.10.287.2620:FF:000002">
    <property type="entry name" value="Dynein heavy chain 2, axonemal"/>
    <property type="match status" value="1"/>
</dbReference>
<dbReference type="FunFam" id="1.20.920.30:FF:000002">
    <property type="entry name" value="Dynein axonemal heavy chain 3"/>
    <property type="match status" value="1"/>
</dbReference>
<dbReference type="Proteomes" id="UP000694401">
    <property type="component" value="Unassembled WGS sequence"/>
</dbReference>
<keyword evidence="13" id="KW-0505">Motor protein</keyword>
<comment type="subunit">
    <text evidence="3">Consists of at least two heavy chains and a number of intermediate and light chains.</text>
</comment>
<dbReference type="GO" id="GO:0008569">
    <property type="term" value="F:minus-end-directed microtubule motor activity"/>
    <property type="evidence" value="ECO:0007669"/>
    <property type="project" value="InterPro"/>
</dbReference>
<evidence type="ECO:0000256" key="8">
    <source>
        <dbReference type="ARBA" id="ARBA00022786"/>
    </source>
</evidence>
<dbReference type="Gene3D" id="1.10.472.130">
    <property type="match status" value="1"/>
</dbReference>
<dbReference type="FunFam" id="1.10.8.720:FF:000001">
    <property type="entry name" value="dynein heavy chain 7, axonemal"/>
    <property type="match status" value="1"/>
</dbReference>
<dbReference type="FunFam" id="3.40.50.300:FF:000044">
    <property type="entry name" value="Dynein heavy chain 5, axonemal"/>
    <property type="match status" value="1"/>
</dbReference>
<dbReference type="InterPro" id="IPR041228">
    <property type="entry name" value="Dynein_C"/>
</dbReference>
<dbReference type="Pfam" id="PF17857">
    <property type="entry name" value="AAA_lid_1"/>
    <property type="match status" value="1"/>
</dbReference>
<evidence type="ECO:0000256" key="11">
    <source>
        <dbReference type="ARBA" id="ARBA00023054"/>
    </source>
</evidence>
<dbReference type="InterPro" id="IPR041589">
    <property type="entry name" value="DNAH3_AAA_lid_1"/>
</dbReference>
<dbReference type="InterPro" id="IPR043157">
    <property type="entry name" value="Dynein_AAA1S"/>
</dbReference>
<keyword evidence="11" id="KW-0175">Coiled coil</keyword>
<dbReference type="InterPro" id="IPR042219">
    <property type="entry name" value="AAA_lid_11_sf"/>
</dbReference>
<dbReference type="FunFam" id="1.20.140.100:FF:000004">
    <property type="entry name" value="Dynein axonemal heavy chain 6"/>
    <property type="match status" value="1"/>
</dbReference>
<dbReference type="InterPro" id="IPR003593">
    <property type="entry name" value="AAA+_ATPase"/>
</dbReference>
<organism evidence="19 20">
    <name type="scientific">Zosterops lateralis melanops</name>
    <dbReference type="NCBI Taxonomy" id="1220523"/>
    <lineage>
        <taxon>Eukaryota</taxon>
        <taxon>Metazoa</taxon>
        <taxon>Chordata</taxon>
        <taxon>Craniata</taxon>
        <taxon>Vertebrata</taxon>
        <taxon>Euteleostomi</taxon>
        <taxon>Archelosauria</taxon>
        <taxon>Archosauria</taxon>
        <taxon>Dinosauria</taxon>
        <taxon>Saurischia</taxon>
        <taxon>Theropoda</taxon>
        <taxon>Coelurosauria</taxon>
        <taxon>Aves</taxon>
        <taxon>Neognathae</taxon>
        <taxon>Neoaves</taxon>
        <taxon>Telluraves</taxon>
        <taxon>Australaves</taxon>
        <taxon>Passeriformes</taxon>
        <taxon>Sylvioidea</taxon>
        <taxon>Zosteropidae</taxon>
        <taxon>Zosterops</taxon>
    </lineage>
</organism>
<dbReference type="Pfam" id="PF18198">
    <property type="entry name" value="AAA_lid_11"/>
    <property type="match status" value="1"/>
</dbReference>
<dbReference type="Gene3D" id="1.20.58.1120">
    <property type="match status" value="1"/>
</dbReference>
<keyword evidence="10" id="KW-0243">Dynein</keyword>
<keyword evidence="5" id="KW-0493">Microtubule</keyword>
<dbReference type="FunFam" id="1.10.8.710:FF:000004">
    <property type="entry name" value="Dynein axonemal heavy chain 6"/>
    <property type="match status" value="1"/>
</dbReference>
<dbReference type="Gene3D" id="3.10.490.20">
    <property type="match status" value="1"/>
</dbReference>
<evidence type="ECO:0000256" key="12">
    <source>
        <dbReference type="ARBA" id="ARBA00023069"/>
    </source>
</evidence>
<feature type="domain" description="AAA+ ATPase" evidence="18">
    <location>
        <begin position="1801"/>
        <end position="1949"/>
    </location>
</feature>
<dbReference type="Pfam" id="PF12780">
    <property type="entry name" value="AAA_8"/>
    <property type="match status" value="1"/>
</dbReference>
<dbReference type="FunFam" id="3.40.50.300:FF:001112">
    <property type="entry name" value="Dynein heavy chain 12, axonemal"/>
    <property type="match status" value="1"/>
</dbReference>
<dbReference type="GO" id="GO:0005874">
    <property type="term" value="C:microtubule"/>
    <property type="evidence" value="ECO:0007669"/>
    <property type="project" value="UniProtKB-KW"/>
</dbReference>
<dbReference type="Gene3D" id="3.20.180.20">
    <property type="entry name" value="Dynein heavy chain, N-terminal domain 2"/>
    <property type="match status" value="1"/>
</dbReference>
<dbReference type="InterPro" id="IPR041466">
    <property type="entry name" value="Dynein_AAA5_ext"/>
</dbReference>
<evidence type="ECO:0000256" key="2">
    <source>
        <dbReference type="ARBA" id="ARBA00008887"/>
    </source>
</evidence>
<keyword evidence="7" id="KW-0547">Nucleotide-binding</keyword>
<dbReference type="InterPro" id="IPR042228">
    <property type="entry name" value="Dynein_linker_3"/>
</dbReference>
<sequence>SRPTPLMEDVYNFAKPKTKMHTQVVIRPLKILSFQEEYFFLKKCLQNNPMVPLQQQWLRSVLTMVPQSLMKGRDRQLLTEDLLKEIVRDYEKSMQRLRSALIRPDIEELNMMEEEAPLPLLPLGLDFSSTWRKSYIRAKSQIVSTLHILHPTMKALLDFGYTAFFNFLVVDFSGSRLKGPVDCKAFKTDASLSCSKAEDEIMSTWHQKVINLFTQSKALDGVKLDQLESFYNCVSVLMSNQLKELLQRTTKVFVKLFDPEDTSHLPLFKMDLTLDENRMEFYPSLQELEEAILFAVDCIGQTLQNIQTIHAWLMGGTETVDAELPADTVQWAKSTLKKSIRDNLEGPNEHFKGYVKNYGWLVDGTAEERINRFIAEQPSFDEYTTFIGEFFTIKKEIMGLPEVIYFPMICLNCEDLKQGLANCANNFAKILMEKIFTAYREENERICSEFAAIKECALKVPESTQEIVDVTDYMKIVKTTVIQDLVRRSKCCRQMSYLIDVFPFSPEDIELNSTAVLWPKKINQILKEHDILFEQSKARRELEMKQECNNLHVELDKLYDSVTELEEYSELDRMQQYVTDLRTLQKTIQDTDETIAALNKEEILLEWKPSEFPLLNNIKVGIEPYQRLFNLILKWQRTEKRWMDGTFLELNGETMEAEIDEFYREMYKLLRLFQQKQKKGPGEKKKMRHKAVKGNPTLTIERHWQQMSDIVGYDITPDAGTTLRKVLKQNLSSYLEQFTTISVAASKEFSLEKAMHTMMETWDSISFITNVYRETGVHILSSVDDIQALLDDQIMKTQTMRGSPFIKPFENEIREWESCLVQIQENLDDWLKVQAQWLYLEPIFSSEDIMQQMPEEGRQFQTVDRLWREIMQFCAEDPKVLAATSLPGLREKLQTCNEFLDKIMKGLNAYLEKKRLFFPRFFFLSNDEMLEILSETKDPFRVQPHLKKCFEGIAKLDFLHNLDIKGMCSSEGERVPLISNISTSEARGAVEKWLIQVEDIMLKTIRDVIARSRTAYLETERKRWVLEWPGQVVLCVSQMYWTSEVHEVLHDGSKGLKGYYDTLQLQLNDIVELVRGKLSKQTRITLGALVTIDVHARDVIKEMIGSGVQSETDFQWLAQLRYYWQNENVRVCIINCNVKYAYEYLGNCPRLVITPLTDRCYRTLIGAFYLNLGGAPEGPAGTGKTETTKDLAKALAVQCVVFNCSDGLDYLAMGKFFKGLASSGAWACFDEFNRIELEVLSVVAQQILCIQRAIQIKLEVFNFEGTELKLNPNCFIAITMNPGYAGRSELPDNLKVLFRTVAMMVPNYALIAEISLYSYGFLNAKSLSVKIVMTYRLCSEQLSSQYHYDYGMRAVKAVLVAAGNLKLKFPTEDEDILLLRSIKDVNEPKFLSHDIPLFMGITSDLFPRIKLPEADYSDFLECANECCIQHNVQPVQTFMQKIIQTYEMMIVRHGFMLVGESFSGKTKVLHVLADTLSLMKKRGYGEEEKVIYRTVNPKSITMGQLFGQFDLISHEWTDGVVATTFRKFALSETPDRKWVIFDGPIDTLWIESMNTVLDDNKKLCLMSGEVIQMSPQMTLIFETMDLSQASPATVSRCGMIYLEPSQLGWRPVVTSWLTKLPEPLNSEEHQNLLLGLFEWLVPPALRVRQKQCKWPFPFLLFRIMFVNQTVQGSCSVSICETVINFLPLQGCFVFATIWSIGGTCDGDSRTIFDNFLRETLSGKSEANPIPENLGTWECHLGEKGLVYDYVYELKGNARWAHWNEFIEQISFSDKNVKIQDLIVPTMDTVRYTYLLDLFITHGKPLLLVGPTGTGKSVYVKDKLMNNLEKELYFPFFINFSARTSANQTQNIIMARLDKRRKGVFGPPMGKKCIIFVDDMNMPALEKYGAQPPIELLRQFFDHGFWYDLKDTSKITLVDIQLLAAMGPPGGGRNPVTPRFLRHFNICTINSFSDETMIRIFSTVVTLYLRINEFPPDFSTIGNQIVTATLEVYKKAIKNLLPTPAKSHYTFNLRDFSRVINGCLLIKKSAVENKHVMIRLFVHEVFRVFYDRLVEDDDRAWLFNLVKDIVKEHFKEAFDRVFAHLKEGKSSVTEENMRSLCFGDYMVPELEGDERLYVEVPSIEEFSDVVEQCLDEYNQTQKTGMNLVVFRYMLEHLSRLSRILKQPGGNALLVGMGGSGRQSLTRLAAFMARMCIFQPEISKTYGTNEWREDVKSQFITFFLFSNKSKVLKKRLQYLNDHFIYNLYCQVCRSLFETDKLLFSFLLCCNLLMANKEMEHQEFMFLLTGGVGLKNEHKNPDPSWLSDKSWDELCRASEFPAMEGLRSHVSENIGEWQKMYDSKEPQNFPLPEEFNDTLTELQKIIILRCLRPDKIGPAITTFVTEKLGKKFVEPPPFDLAKSYLDSTATVPLIFVLSPGADPMSSLLKLANDRDMVGDKFQSISLGQGQGPIATKMIQTGMEEGTWVCLQNCHLAVSWMPMLERICEGLNSEKCHPEFRLWLTSYPSPKFPVTILQNGVKMTNEPPTGLRLNLLQSFLSDPISDPEFFAGCPGKELIWEKLLFGVCFFHALVQERRKFGPLGWNIPYGFNESDLRISIRQLQLFINEYSHVPFEAVSYLTGECNYGGRVTDDWDRRLLLTMLDDFFNPDIIENPRYTFSPSGNYYAPPKGTYEEYIEFIKNLPFTQHPEVFGLHENVDIAKDLQQTKTIFESLLLTQGGGTQGTSGGGDSTLYAIADDILSKLPKDFDIESCLIKYPVRYEESMNTVLVQEMERFNHLIQTIRITLINLKKAIKGLVVMDAELEALSGNLLVGKVPEKWAQHSYPSLKPLGSYVVDLLARLKFLQDWYELGKPAVFWLSGFYFTQAFLTGAMQNYARKHRIPIDLLGYEFEVIPQDTADTAPEDGVYIHGLFLDGARWDRTKGMLSEQYPKVLFDAMPIIWIKPTVTSDIKEFNAYICPLYKTSERKGVLSTTGHSTNFVIALKLNTDQPVQHWIKRGVALLCQLDD</sequence>
<reference evidence="19" key="1">
    <citation type="submission" date="2025-08" db="UniProtKB">
        <authorList>
            <consortium name="Ensembl"/>
        </authorList>
    </citation>
    <scope>IDENTIFICATION</scope>
</reference>
<keyword evidence="14" id="KW-0206">Cytoskeleton</keyword>
<comment type="function">
    <text evidence="16">Force generating protein of respiratory cilia. Produces force towards the minus ends of microtubules. Dynein has ATPase activity; the force-producing power stroke is thought to occur on release of ADP. Involved in sperm motility; implicated in sperm flagellar assembly.</text>
</comment>
<dbReference type="Pfam" id="PF12775">
    <property type="entry name" value="AAA_7"/>
    <property type="match status" value="1"/>
</dbReference>
<dbReference type="FunFam" id="3.10.490.20:FF:000001">
    <property type="entry name" value="dynein heavy chain 7, axonemal"/>
    <property type="match status" value="1"/>
</dbReference>
<dbReference type="PANTHER" id="PTHR22878">
    <property type="entry name" value="DYNEIN HEAVY CHAIN 6, AXONEMAL-LIKE-RELATED"/>
    <property type="match status" value="1"/>
</dbReference>
<evidence type="ECO:0000256" key="9">
    <source>
        <dbReference type="ARBA" id="ARBA00022840"/>
    </source>
</evidence>
<evidence type="ECO:0000256" key="14">
    <source>
        <dbReference type="ARBA" id="ARBA00023212"/>
    </source>
</evidence>
<dbReference type="Gene3D" id="3.40.50.300">
    <property type="entry name" value="P-loop containing nucleotide triphosphate hydrolases"/>
    <property type="match status" value="4"/>
</dbReference>
<dbReference type="GO" id="GO:0045505">
    <property type="term" value="F:dynein intermediate chain binding"/>
    <property type="evidence" value="ECO:0007669"/>
    <property type="project" value="InterPro"/>
</dbReference>
<evidence type="ECO:0000259" key="18">
    <source>
        <dbReference type="SMART" id="SM00382"/>
    </source>
</evidence>
<dbReference type="FunFam" id="3.40.50.300:FF:000362">
    <property type="entry name" value="Dynein, axonemal, heavy chain 6"/>
    <property type="match status" value="1"/>
</dbReference>
<dbReference type="InterPro" id="IPR013602">
    <property type="entry name" value="Dynein_heavy_linker"/>
</dbReference>
<dbReference type="GO" id="GO:0030286">
    <property type="term" value="C:dynein complex"/>
    <property type="evidence" value="ECO:0007669"/>
    <property type="project" value="UniProtKB-KW"/>
</dbReference>
<keyword evidence="15" id="KW-0966">Cell projection</keyword>
<protein>
    <recommendedName>
        <fullName evidence="17">Dynein axonemal heavy chain 12</fullName>
    </recommendedName>
</protein>
<dbReference type="InterPro" id="IPR026983">
    <property type="entry name" value="DHC"/>
</dbReference>
<dbReference type="Gene3D" id="1.20.920.30">
    <property type="match status" value="1"/>
</dbReference>
<dbReference type="GO" id="GO:0005524">
    <property type="term" value="F:ATP binding"/>
    <property type="evidence" value="ECO:0007669"/>
    <property type="project" value="UniProtKB-KW"/>
</dbReference>
<dbReference type="GO" id="GO:0051959">
    <property type="term" value="F:dynein light intermediate chain binding"/>
    <property type="evidence" value="ECO:0007669"/>
    <property type="project" value="InterPro"/>
</dbReference>
<dbReference type="InterPro" id="IPR027417">
    <property type="entry name" value="P-loop_NTPase"/>
</dbReference>
<evidence type="ECO:0000256" key="1">
    <source>
        <dbReference type="ARBA" id="ARBA00004430"/>
    </source>
</evidence>
<reference evidence="19" key="2">
    <citation type="submission" date="2025-09" db="UniProtKB">
        <authorList>
            <consortium name="Ensembl"/>
        </authorList>
    </citation>
    <scope>IDENTIFICATION</scope>
</reference>
<evidence type="ECO:0000256" key="16">
    <source>
        <dbReference type="ARBA" id="ARBA00057074"/>
    </source>
</evidence>
<dbReference type="CDD" id="cd00009">
    <property type="entry name" value="AAA"/>
    <property type="match status" value="1"/>
</dbReference>
<dbReference type="Pfam" id="PF18199">
    <property type="entry name" value="Dynein_C"/>
    <property type="match status" value="1"/>
</dbReference>